<keyword evidence="3" id="KW-1185">Reference proteome</keyword>
<protein>
    <submittedName>
        <fullName evidence="1">Uncharacterized protein</fullName>
    </submittedName>
</protein>
<sequence length="74" mass="8319">MGDNVNVVLEKIKSVPTIKSGKKSIITLSSNEANLSAEDFNEAAEYIWDNNLIKILKVERDHSNIVRIYAEVTE</sequence>
<gene>
    <name evidence="1" type="ORF">CLCHR_03010</name>
    <name evidence="2" type="ORF">D2A34_09480</name>
</gene>
<accession>A0A1V4J1A9</accession>
<dbReference type="Proteomes" id="UP000265930">
    <property type="component" value="Unassembled WGS sequence"/>
</dbReference>
<evidence type="ECO:0000313" key="4">
    <source>
        <dbReference type="Proteomes" id="UP000265930"/>
    </source>
</evidence>
<dbReference type="RefSeq" id="WP_079437888.1">
    <property type="nucleotide sequence ID" value="NZ_JBLZIA010000010.1"/>
</dbReference>
<dbReference type="OrthoDB" id="1931932at2"/>
<comment type="caution">
    <text evidence="1">The sequence shown here is derived from an EMBL/GenBank/DDBJ whole genome shotgun (WGS) entry which is preliminary data.</text>
</comment>
<evidence type="ECO:0000313" key="3">
    <source>
        <dbReference type="Proteomes" id="UP000191056"/>
    </source>
</evidence>
<reference evidence="2 4" key="2">
    <citation type="submission" date="2018-08" db="EMBL/GenBank/DDBJ databases">
        <title>Genome of Clostridium chromiireducens C1, DSM12136.</title>
        <authorList>
            <person name="Xing M."/>
            <person name="Wei Y."/>
            <person name="Ang E.L."/>
            <person name="Zhao H."/>
            <person name="Zhang Y."/>
        </authorList>
    </citation>
    <scope>NUCLEOTIDE SEQUENCE [LARGE SCALE GENOMIC DNA]</scope>
    <source>
        <strain evidence="2 4">C1</strain>
    </source>
</reference>
<name>A0A1V4J1A9_9CLOT</name>
<dbReference type="AlphaFoldDB" id="A0A1V4J1A9"/>
<organism evidence="1 3">
    <name type="scientific">Clostridium chromiireducens</name>
    <dbReference type="NCBI Taxonomy" id="225345"/>
    <lineage>
        <taxon>Bacteria</taxon>
        <taxon>Bacillati</taxon>
        <taxon>Bacillota</taxon>
        <taxon>Clostridia</taxon>
        <taxon>Eubacteriales</taxon>
        <taxon>Clostridiaceae</taxon>
        <taxon>Clostridium</taxon>
    </lineage>
</organism>
<reference evidence="1 3" key="1">
    <citation type="submission" date="2017-03" db="EMBL/GenBank/DDBJ databases">
        <title>Genome sequence of Clostridium chromiireducens DSM 23318.</title>
        <authorList>
            <person name="Poehlein A."/>
            <person name="Daniel R."/>
        </authorList>
    </citation>
    <scope>NUCLEOTIDE SEQUENCE [LARGE SCALE GENOMIC DNA]</scope>
    <source>
        <strain evidence="1 3">DSM 23318</strain>
    </source>
</reference>
<evidence type="ECO:0000313" key="1">
    <source>
        <dbReference type="EMBL" id="OPJ65943.1"/>
    </source>
</evidence>
<dbReference type="EMBL" id="QXDJ01000002">
    <property type="protein sequence ID" value="RII35420.1"/>
    <property type="molecule type" value="Genomic_DNA"/>
</dbReference>
<dbReference type="STRING" id="225345.CLCHR_03010"/>
<dbReference type="Proteomes" id="UP000191056">
    <property type="component" value="Unassembled WGS sequence"/>
</dbReference>
<evidence type="ECO:0000313" key="2">
    <source>
        <dbReference type="EMBL" id="RII35420.1"/>
    </source>
</evidence>
<proteinExistence type="predicted"/>
<dbReference type="EMBL" id="MZGT01000003">
    <property type="protein sequence ID" value="OPJ65943.1"/>
    <property type="molecule type" value="Genomic_DNA"/>
</dbReference>